<proteinExistence type="predicted"/>
<organism evidence="1">
    <name type="scientific">Anguilla anguilla</name>
    <name type="common">European freshwater eel</name>
    <name type="synonym">Muraena anguilla</name>
    <dbReference type="NCBI Taxonomy" id="7936"/>
    <lineage>
        <taxon>Eukaryota</taxon>
        <taxon>Metazoa</taxon>
        <taxon>Chordata</taxon>
        <taxon>Craniata</taxon>
        <taxon>Vertebrata</taxon>
        <taxon>Euteleostomi</taxon>
        <taxon>Actinopterygii</taxon>
        <taxon>Neopterygii</taxon>
        <taxon>Teleostei</taxon>
        <taxon>Anguilliformes</taxon>
        <taxon>Anguillidae</taxon>
        <taxon>Anguilla</taxon>
    </lineage>
</organism>
<name>A0A0E9UCQ5_ANGAN</name>
<reference evidence="1" key="1">
    <citation type="submission" date="2014-11" db="EMBL/GenBank/DDBJ databases">
        <authorList>
            <person name="Amaro Gonzalez C."/>
        </authorList>
    </citation>
    <scope>NUCLEOTIDE SEQUENCE</scope>
</reference>
<evidence type="ECO:0000313" key="1">
    <source>
        <dbReference type="EMBL" id="JAH63010.1"/>
    </source>
</evidence>
<reference evidence="1" key="2">
    <citation type="journal article" date="2015" name="Fish Shellfish Immunol.">
        <title>Early steps in the European eel (Anguilla anguilla)-Vibrio vulnificus interaction in the gills: Role of the RtxA13 toxin.</title>
        <authorList>
            <person name="Callol A."/>
            <person name="Pajuelo D."/>
            <person name="Ebbesson L."/>
            <person name="Teles M."/>
            <person name="MacKenzie S."/>
            <person name="Amaro C."/>
        </authorList>
    </citation>
    <scope>NUCLEOTIDE SEQUENCE</scope>
</reference>
<protein>
    <submittedName>
        <fullName evidence="1">Uncharacterized protein</fullName>
    </submittedName>
</protein>
<dbReference type="EMBL" id="GBXM01045567">
    <property type="protein sequence ID" value="JAH63010.1"/>
    <property type="molecule type" value="Transcribed_RNA"/>
</dbReference>
<dbReference type="AlphaFoldDB" id="A0A0E9UCQ5"/>
<sequence>MAAGKTSQNSQDQNLKANVKLKTCCRIVIFFLPG</sequence>
<accession>A0A0E9UCQ5</accession>